<sequence length="581" mass="65446">MKTTACPLDCYDACAVVVDRESLKMTGKEGHPFTQGALCSHLYRHIKEVERIKVPRVDGKEVSMQEALEAAAHAIKDAGEDFLLYRGSGNVSFMQNITEHFVAAYGGWTTEGSLCDGAGQAGIEAGRGVSLVLPPEAIKEAEAVIVWGRNISVTDPHMMNLIKDKTLIVIDPVKTKIAREADLFLQIRPRSDFYLAVLLSRFMFMEDMEDKEFLKERCEDAEWYYDFLRTFRVRTSLEKCDISLDDLGDLLYQMQNKKCVFLVGAGVQKYSIGDQVLQAIDGLAAVIGAFGKPGCGVSFLGDSMAGFKNPINYSPKRVAKPIAPFGRFKTVLVQGANPLAQMPGLNKVEEEISRVENLIYFGLYENETTKKARIVIPACDFLEKEDLRLSYGHPYVQPMPKIKEAEFGISEYELTKYLFDALGCKGLEDEKWYIDYMLKQCIEDGDLLKSPAYEKYPYEDEFQTDSGNFEFLEEYEDDFDDEEEGLWLLTPKSPHSLNSQFRRETHIFINSELGFKDGEVVKVSSEHGEIELPVKVCDDVRADSVLIYAGTPSVNRLTPHIMSLMGKSACYQEVKVKVERV</sequence>
<organism evidence="7 8">
    <name type="scientific">Hydrogenimonas thermophila</name>
    <dbReference type="NCBI Taxonomy" id="223786"/>
    <lineage>
        <taxon>Bacteria</taxon>
        <taxon>Pseudomonadati</taxon>
        <taxon>Campylobacterota</taxon>
        <taxon>Epsilonproteobacteria</taxon>
        <taxon>Campylobacterales</taxon>
        <taxon>Hydrogenimonadaceae</taxon>
        <taxon>Hydrogenimonas</taxon>
    </lineage>
</organism>
<dbReference type="SUPFAM" id="SSF50692">
    <property type="entry name" value="ADC-like"/>
    <property type="match status" value="1"/>
</dbReference>
<dbReference type="GO" id="GO:0046872">
    <property type="term" value="F:metal ion binding"/>
    <property type="evidence" value="ECO:0007669"/>
    <property type="project" value="UniProtKB-KW"/>
</dbReference>
<evidence type="ECO:0000256" key="4">
    <source>
        <dbReference type="ARBA" id="ARBA00023014"/>
    </source>
</evidence>
<keyword evidence="2" id="KW-0479">Metal-binding</keyword>
<dbReference type="PANTHER" id="PTHR43742:SF6">
    <property type="entry name" value="OXIDOREDUCTASE YYAE-RELATED"/>
    <property type="match status" value="1"/>
</dbReference>
<accession>A0A1I5QFM8</accession>
<evidence type="ECO:0000259" key="6">
    <source>
        <dbReference type="Pfam" id="PF01568"/>
    </source>
</evidence>
<dbReference type="SUPFAM" id="SSF53706">
    <property type="entry name" value="Formate dehydrogenase/DMSO reductase, domains 1-3"/>
    <property type="match status" value="1"/>
</dbReference>
<proteinExistence type="inferred from homology"/>
<dbReference type="Gene3D" id="2.40.40.20">
    <property type="match status" value="1"/>
</dbReference>
<dbReference type="GO" id="GO:0043546">
    <property type="term" value="F:molybdopterin cofactor binding"/>
    <property type="evidence" value="ECO:0007669"/>
    <property type="project" value="InterPro"/>
</dbReference>
<dbReference type="GO" id="GO:0016491">
    <property type="term" value="F:oxidoreductase activity"/>
    <property type="evidence" value="ECO:0007669"/>
    <property type="project" value="InterPro"/>
</dbReference>
<dbReference type="Proteomes" id="UP000199227">
    <property type="component" value="Unassembled WGS sequence"/>
</dbReference>
<dbReference type="Pfam" id="PF00384">
    <property type="entry name" value="Molybdopterin"/>
    <property type="match status" value="1"/>
</dbReference>
<dbReference type="CDD" id="cd02775">
    <property type="entry name" value="MopB_CT"/>
    <property type="match status" value="1"/>
</dbReference>
<protein>
    <submittedName>
        <fullName evidence="7">Anaerobic selenocysteine-containing dehydrogenase</fullName>
    </submittedName>
</protein>
<reference evidence="7 8" key="1">
    <citation type="submission" date="2016-10" db="EMBL/GenBank/DDBJ databases">
        <authorList>
            <person name="de Groot N.N."/>
        </authorList>
    </citation>
    <scope>NUCLEOTIDE SEQUENCE [LARGE SCALE GENOMIC DNA]</scope>
    <source>
        <strain evidence="7 8">EP1-55-1</strain>
    </source>
</reference>
<comment type="similarity">
    <text evidence="1">Belongs to the prokaryotic molybdopterin-containing oxidoreductase family.</text>
</comment>
<dbReference type="Pfam" id="PF01568">
    <property type="entry name" value="Molydop_binding"/>
    <property type="match status" value="1"/>
</dbReference>
<dbReference type="PANTHER" id="PTHR43742">
    <property type="entry name" value="TRIMETHYLAMINE-N-OXIDE REDUCTASE"/>
    <property type="match status" value="1"/>
</dbReference>
<evidence type="ECO:0000259" key="5">
    <source>
        <dbReference type="Pfam" id="PF00384"/>
    </source>
</evidence>
<dbReference type="InterPro" id="IPR009010">
    <property type="entry name" value="Asp_de-COase-like_dom_sf"/>
</dbReference>
<feature type="domain" description="Molybdopterin oxidoreductase" evidence="5">
    <location>
        <begin position="60"/>
        <end position="389"/>
    </location>
</feature>
<dbReference type="InterPro" id="IPR050612">
    <property type="entry name" value="Prok_Mopterin_Oxidored"/>
</dbReference>
<keyword evidence="4" id="KW-0411">Iron-sulfur</keyword>
<evidence type="ECO:0000256" key="2">
    <source>
        <dbReference type="ARBA" id="ARBA00022723"/>
    </source>
</evidence>
<gene>
    <name evidence="7" type="ORF">SAMN05216234_1203</name>
</gene>
<name>A0A1I5QFM8_9BACT</name>
<dbReference type="Gene3D" id="3.40.228.10">
    <property type="entry name" value="Dimethylsulfoxide Reductase, domain 2"/>
    <property type="match status" value="1"/>
</dbReference>
<dbReference type="InterPro" id="IPR006657">
    <property type="entry name" value="MoPterin_dinucl-bd_dom"/>
</dbReference>
<evidence type="ECO:0000313" key="8">
    <source>
        <dbReference type="Proteomes" id="UP000199227"/>
    </source>
</evidence>
<dbReference type="EMBL" id="FOXB01000020">
    <property type="protein sequence ID" value="SFP45052.1"/>
    <property type="molecule type" value="Genomic_DNA"/>
</dbReference>
<keyword evidence="8" id="KW-1185">Reference proteome</keyword>
<dbReference type="STRING" id="223786.SAMN05216234_1203"/>
<dbReference type="OrthoDB" id="9810782at2"/>
<evidence type="ECO:0000256" key="1">
    <source>
        <dbReference type="ARBA" id="ARBA00010312"/>
    </source>
</evidence>
<feature type="domain" description="Molybdopterin dinucleotide-binding" evidence="6">
    <location>
        <begin position="511"/>
        <end position="573"/>
    </location>
</feature>
<dbReference type="RefSeq" id="WP_092912585.1">
    <property type="nucleotide sequence ID" value="NZ_CP136592.1"/>
</dbReference>
<dbReference type="GO" id="GO:0051536">
    <property type="term" value="F:iron-sulfur cluster binding"/>
    <property type="evidence" value="ECO:0007669"/>
    <property type="project" value="UniProtKB-KW"/>
</dbReference>
<dbReference type="InterPro" id="IPR006656">
    <property type="entry name" value="Mopterin_OxRdtase"/>
</dbReference>
<evidence type="ECO:0000313" key="7">
    <source>
        <dbReference type="EMBL" id="SFP45052.1"/>
    </source>
</evidence>
<dbReference type="Gene3D" id="3.40.50.740">
    <property type="match status" value="1"/>
</dbReference>
<keyword evidence="3" id="KW-0408">Iron</keyword>
<evidence type="ECO:0000256" key="3">
    <source>
        <dbReference type="ARBA" id="ARBA00023004"/>
    </source>
</evidence>
<dbReference type="Gene3D" id="3.30.2070.10">
    <property type="entry name" value="Formate dehydrogenase/DMSO reductase"/>
    <property type="match status" value="1"/>
</dbReference>
<dbReference type="AlphaFoldDB" id="A0A1I5QFM8"/>